<gene>
    <name evidence="1" type="ORF">A3Q56_00802</name>
</gene>
<dbReference type="AlphaFoldDB" id="A0A177BAT5"/>
<dbReference type="OrthoDB" id="6410759at2759"/>
<dbReference type="Proteomes" id="UP000078046">
    <property type="component" value="Unassembled WGS sequence"/>
</dbReference>
<evidence type="ECO:0000313" key="1">
    <source>
        <dbReference type="EMBL" id="OAF71429.1"/>
    </source>
</evidence>
<sequence length="53" mass="6132">MILSEFWCSQINTHPKLSKFGLEKISPFPTTYLCEKAFSTMLHIKSKTKNRLG</sequence>
<evidence type="ECO:0000313" key="2">
    <source>
        <dbReference type="Proteomes" id="UP000078046"/>
    </source>
</evidence>
<keyword evidence="2" id="KW-1185">Reference proteome</keyword>
<accession>A0A177BAT5</accession>
<dbReference type="PANTHER" id="PTHR45913:SF5">
    <property type="entry name" value="GENERAL TRANSCRIPTION FACTOR II-I REPEAT DOMAIN-CONTAINING PROTEIN 2A-LIKE PROTEIN"/>
    <property type="match status" value="1"/>
</dbReference>
<evidence type="ECO:0008006" key="3">
    <source>
        <dbReference type="Google" id="ProtNLM"/>
    </source>
</evidence>
<name>A0A177BAT5_9BILA</name>
<comment type="caution">
    <text evidence="1">The sequence shown here is derived from an EMBL/GenBank/DDBJ whole genome shotgun (WGS) entry which is preliminary data.</text>
</comment>
<protein>
    <recommendedName>
        <fullName evidence="3">HAT C-terminal dimerisation domain-containing protein</fullName>
    </recommendedName>
</protein>
<organism evidence="1 2">
    <name type="scientific">Intoshia linei</name>
    <dbReference type="NCBI Taxonomy" id="1819745"/>
    <lineage>
        <taxon>Eukaryota</taxon>
        <taxon>Metazoa</taxon>
        <taxon>Spiralia</taxon>
        <taxon>Lophotrochozoa</taxon>
        <taxon>Mesozoa</taxon>
        <taxon>Orthonectida</taxon>
        <taxon>Rhopaluridae</taxon>
        <taxon>Intoshia</taxon>
    </lineage>
</organism>
<proteinExistence type="predicted"/>
<dbReference type="PANTHER" id="PTHR45913">
    <property type="entry name" value="EPM2A-INTERACTING PROTEIN 1"/>
    <property type="match status" value="1"/>
</dbReference>
<reference evidence="1 2" key="1">
    <citation type="submission" date="2016-04" db="EMBL/GenBank/DDBJ databases">
        <title>The genome of Intoshia linei affirms orthonectids as highly simplified spiralians.</title>
        <authorList>
            <person name="Mikhailov K.V."/>
            <person name="Slusarev G.S."/>
            <person name="Nikitin M.A."/>
            <person name="Logacheva M.D."/>
            <person name="Penin A."/>
            <person name="Aleoshin V."/>
            <person name="Panchin Y.V."/>
        </authorList>
    </citation>
    <scope>NUCLEOTIDE SEQUENCE [LARGE SCALE GENOMIC DNA]</scope>
    <source>
        <strain evidence="1">Intl2013</strain>
        <tissue evidence="1">Whole animal</tissue>
    </source>
</reference>
<dbReference type="EMBL" id="LWCA01000052">
    <property type="protein sequence ID" value="OAF71429.1"/>
    <property type="molecule type" value="Genomic_DNA"/>
</dbReference>